<dbReference type="RefSeq" id="WP_188443688.1">
    <property type="nucleotide sequence ID" value="NZ_BMFD01000011.1"/>
</dbReference>
<evidence type="ECO:0000313" key="3">
    <source>
        <dbReference type="Proteomes" id="UP000635885"/>
    </source>
</evidence>
<accession>A0ABQ1MVD9</accession>
<gene>
    <name evidence="2" type="ORF">GCM10010993_27630</name>
</gene>
<proteinExistence type="predicted"/>
<evidence type="ECO:0000313" key="2">
    <source>
        <dbReference type="EMBL" id="GGC47569.1"/>
    </source>
</evidence>
<name>A0ABQ1MVD9_9BACT</name>
<dbReference type="Proteomes" id="UP000635885">
    <property type="component" value="Unassembled WGS sequence"/>
</dbReference>
<evidence type="ECO:0008006" key="4">
    <source>
        <dbReference type="Google" id="ProtNLM"/>
    </source>
</evidence>
<sequence>MEAAKKKIRSLLIKMVLIICVLVVFDNYWKKYYNILEKRYVIREVLRIHPLLKQGVQVEYQFSISGKYYIKSWPREYFSPKIGQNYIVEVPIFRKKNSKILLDHQAPDTIKSPFDGWKEIPEYLKPK</sequence>
<comment type="caution">
    <text evidence="2">The sequence shown here is derived from an EMBL/GenBank/DDBJ whole genome shotgun (WGS) entry which is preliminary data.</text>
</comment>
<feature type="transmembrane region" description="Helical" evidence="1">
    <location>
        <begin position="12"/>
        <end position="29"/>
    </location>
</feature>
<keyword evidence="3" id="KW-1185">Reference proteome</keyword>
<evidence type="ECO:0000256" key="1">
    <source>
        <dbReference type="SAM" id="Phobius"/>
    </source>
</evidence>
<keyword evidence="1" id="KW-0472">Membrane</keyword>
<protein>
    <recommendedName>
        <fullName evidence="4">DUF3592 domain-containing protein</fullName>
    </recommendedName>
</protein>
<organism evidence="2 3">
    <name type="scientific">Belliella aquatica</name>
    <dbReference type="NCBI Taxonomy" id="1323734"/>
    <lineage>
        <taxon>Bacteria</taxon>
        <taxon>Pseudomonadati</taxon>
        <taxon>Bacteroidota</taxon>
        <taxon>Cytophagia</taxon>
        <taxon>Cytophagales</taxon>
        <taxon>Cyclobacteriaceae</taxon>
        <taxon>Belliella</taxon>
    </lineage>
</organism>
<keyword evidence="1" id="KW-1133">Transmembrane helix</keyword>
<keyword evidence="1" id="KW-0812">Transmembrane</keyword>
<dbReference type="EMBL" id="BMFD01000011">
    <property type="protein sequence ID" value="GGC47569.1"/>
    <property type="molecule type" value="Genomic_DNA"/>
</dbReference>
<reference evidence="3" key="1">
    <citation type="journal article" date="2019" name="Int. J. Syst. Evol. Microbiol.">
        <title>The Global Catalogue of Microorganisms (GCM) 10K type strain sequencing project: providing services to taxonomists for standard genome sequencing and annotation.</title>
        <authorList>
            <consortium name="The Broad Institute Genomics Platform"/>
            <consortium name="The Broad Institute Genome Sequencing Center for Infectious Disease"/>
            <person name="Wu L."/>
            <person name="Ma J."/>
        </authorList>
    </citation>
    <scope>NUCLEOTIDE SEQUENCE [LARGE SCALE GENOMIC DNA]</scope>
    <source>
        <strain evidence="3">CGMCC 1.12479</strain>
    </source>
</reference>